<dbReference type="EMBL" id="JACYNJ010000017">
    <property type="protein sequence ID" value="MBD8272698.1"/>
    <property type="molecule type" value="Genomic_DNA"/>
</dbReference>
<protein>
    <submittedName>
        <fullName evidence="1">Uncharacterized protein</fullName>
    </submittedName>
</protein>
<comment type="caution">
    <text evidence="1">The sequence shown here is derived from an EMBL/GenBank/DDBJ whole genome shotgun (WGS) entry which is preliminary data.</text>
</comment>
<dbReference type="RefSeq" id="WP_191956647.1">
    <property type="nucleotide sequence ID" value="NZ_JACYNJ010000017.1"/>
</dbReference>
<name>A0AAE2Q2G4_PSEFL</name>
<dbReference type="AlphaFoldDB" id="A0AAE2Q2G4"/>
<evidence type="ECO:0000313" key="1">
    <source>
        <dbReference type="EMBL" id="MBD8272698.1"/>
    </source>
</evidence>
<dbReference type="Proteomes" id="UP000610293">
    <property type="component" value="Unassembled WGS sequence"/>
</dbReference>
<gene>
    <name evidence="1" type="ORF">IFU03_23350</name>
</gene>
<organism evidence="1 2">
    <name type="scientific">Pseudomonas fluorescens</name>
    <dbReference type="NCBI Taxonomy" id="294"/>
    <lineage>
        <taxon>Bacteria</taxon>
        <taxon>Pseudomonadati</taxon>
        <taxon>Pseudomonadota</taxon>
        <taxon>Gammaproteobacteria</taxon>
        <taxon>Pseudomonadales</taxon>
        <taxon>Pseudomonadaceae</taxon>
        <taxon>Pseudomonas</taxon>
    </lineage>
</organism>
<proteinExistence type="predicted"/>
<accession>A0AAE2Q2G4</accession>
<evidence type="ECO:0000313" key="2">
    <source>
        <dbReference type="Proteomes" id="UP000610293"/>
    </source>
</evidence>
<sequence>MIHATSQIAWSSAIYQPAPNNHVAKKQVFPNSCGAAALLCAAKELGINKIPVLSGSMSEHLGVDTLELDNRCESDLYRITSGCTTVRQGQSNLQQAGYSMPDNIVIAGRLLGLDMRVEKSPGLFSTGLNWLYPEIENNLKGIGCPIDLPGPALGSNEVKLEAMAVSCIGLPIGLHWVVSRADGSYMDPATGENQKNFSALNAGVKQAASRVLGYSPSGISIVAALNTYTTV</sequence>
<reference evidence="1" key="1">
    <citation type="journal article" date="2020" name="FEMS Microbiol. Ecol.">
        <title>Temporal dynamics of bacterial communities during seed development and maturation.</title>
        <authorList>
            <person name="Chesneau G."/>
            <person name="Torres-Cortes G."/>
            <person name="Briand M."/>
            <person name="Darrasse A."/>
            <person name="Preveaux A."/>
            <person name="Marais C."/>
            <person name="Jacques M.A."/>
            <person name="Shade A."/>
            <person name="Barret M."/>
        </authorList>
    </citation>
    <scope>NUCLEOTIDE SEQUENCE</scope>
    <source>
        <strain evidence="1">CFBP13533</strain>
    </source>
</reference>
<dbReference type="InterPro" id="IPR058988">
    <property type="entry name" value="IpaJ"/>
</dbReference>
<dbReference type="Pfam" id="PF25855">
    <property type="entry name" value="IpaJ_protease"/>
    <property type="match status" value="1"/>
</dbReference>